<dbReference type="SUPFAM" id="SSF46785">
    <property type="entry name" value="Winged helix' DNA-binding domain"/>
    <property type="match status" value="1"/>
</dbReference>
<evidence type="ECO:0000313" key="2">
    <source>
        <dbReference type="Proteomes" id="UP000467322"/>
    </source>
</evidence>
<gene>
    <name evidence="1" type="ORF">GQE99_14555</name>
</gene>
<dbReference type="EMBL" id="WTUX01000017">
    <property type="protein sequence ID" value="MZR14241.1"/>
    <property type="molecule type" value="Genomic_DNA"/>
</dbReference>
<evidence type="ECO:0000313" key="1">
    <source>
        <dbReference type="EMBL" id="MZR14241.1"/>
    </source>
</evidence>
<protein>
    <recommendedName>
        <fullName evidence="3">Winged helix-turn-helix DNA-binding</fullName>
    </recommendedName>
</protein>
<dbReference type="Proteomes" id="UP000467322">
    <property type="component" value="Unassembled WGS sequence"/>
</dbReference>
<reference evidence="1 2" key="1">
    <citation type="submission" date="2019-12" db="EMBL/GenBank/DDBJ databases">
        <title>Maritimibacter sp. nov. sp. isolated from sea sand.</title>
        <authorList>
            <person name="Kim J."/>
            <person name="Jeong S.E."/>
            <person name="Jung H.S."/>
            <person name="Jeon C.O."/>
        </authorList>
    </citation>
    <scope>NUCLEOTIDE SEQUENCE [LARGE SCALE GENOMIC DNA]</scope>
    <source>
        <strain evidence="1 2">DP07</strain>
    </source>
</reference>
<evidence type="ECO:0008006" key="3">
    <source>
        <dbReference type="Google" id="ProtNLM"/>
    </source>
</evidence>
<sequence>MSFSVTLERLQVINLLRMNGPMTVADLNHGLGRDLKLTQSLVRRLSKVGGVTIVDGEVSLTPQGYLSIGSFPPKPEAEGNCSEDTLVNAGAVMRGKDAV</sequence>
<keyword evidence="2" id="KW-1185">Reference proteome</keyword>
<comment type="caution">
    <text evidence="1">The sequence shown here is derived from an EMBL/GenBank/DDBJ whole genome shotgun (WGS) entry which is preliminary data.</text>
</comment>
<dbReference type="AlphaFoldDB" id="A0A845MB32"/>
<accession>A0A845MB32</accession>
<dbReference type="InterPro" id="IPR036390">
    <property type="entry name" value="WH_DNA-bd_sf"/>
</dbReference>
<name>A0A845MB32_9RHOB</name>
<dbReference type="RefSeq" id="WP_161352352.1">
    <property type="nucleotide sequence ID" value="NZ_WTUX01000017.1"/>
</dbReference>
<proteinExistence type="predicted"/>
<organism evidence="1 2">
    <name type="scientific">Maritimibacter harenae</name>
    <dbReference type="NCBI Taxonomy" id="2606218"/>
    <lineage>
        <taxon>Bacteria</taxon>
        <taxon>Pseudomonadati</taxon>
        <taxon>Pseudomonadota</taxon>
        <taxon>Alphaproteobacteria</taxon>
        <taxon>Rhodobacterales</taxon>
        <taxon>Roseobacteraceae</taxon>
        <taxon>Maritimibacter</taxon>
    </lineage>
</organism>